<dbReference type="STRING" id="1776384.GCA_900086585_02249"/>
<dbReference type="Pfam" id="PF00056">
    <property type="entry name" value="Ldh_1_N"/>
    <property type="match status" value="1"/>
</dbReference>
<accession>A0A415E5H1</accession>
<dbReference type="GO" id="GO:0006089">
    <property type="term" value="P:lactate metabolic process"/>
    <property type="evidence" value="ECO:0007669"/>
    <property type="project" value="TreeGrafter"/>
</dbReference>
<reference evidence="2 3" key="1">
    <citation type="submission" date="2018-08" db="EMBL/GenBank/DDBJ databases">
        <title>A genome reference for cultivated species of the human gut microbiota.</title>
        <authorList>
            <person name="Zou Y."/>
            <person name="Xue W."/>
            <person name="Luo G."/>
        </authorList>
    </citation>
    <scope>NUCLEOTIDE SEQUENCE [LARGE SCALE GENOMIC DNA]</scope>
    <source>
        <strain evidence="2 3">AM07-24</strain>
    </source>
</reference>
<dbReference type="OrthoDB" id="1704578at2"/>
<dbReference type="InterPro" id="IPR001236">
    <property type="entry name" value="Lactate/malate_DH_N"/>
</dbReference>
<dbReference type="InterPro" id="IPR036291">
    <property type="entry name" value="NAD(P)-bd_dom_sf"/>
</dbReference>
<name>A0A415E5H1_9FIRM</name>
<dbReference type="RefSeq" id="WP_118333044.1">
    <property type="nucleotide sequence ID" value="NZ_AP025567.1"/>
</dbReference>
<protein>
    <submittedName>
        <fullName evidence="2">Lactate dehydrogenase</fullName>
    </submittedName>
</protein>
<evidence type="ECO:0000313" key="2">
    <source>
        <dbReference type="EMBL" id="RHJ89022.1"/>
    </source>
</evidence>
<sequence length="323" mass="35553">MKRIEDLLKESGITGGIPLDYCPVKLKEKNKVNLLALGDVGTTVLIGLRLLGADVISTIGICDIDESNMVRCEQEINQINYPFETQELPEVKMVGEEDLFDCDVLVFCASKAVPPLGSAGDVRMAQLSANGEIIARYGRLARERDFKGLVAVVSDPVDPLCRAFLNSAKLRPSQVQGYGLGVMNARALYFAGKDRRFSHYAAEGRAFGPHGEDLVIADSLTAYDDQLSRELTALTVDANMRVRELGFKPYIAPALSSAAISILLTLRGEWHYSSLYLGNEDKGAFLGMKNRMRGSGPEYEDVPLCEELYGRIKDAYENLCEIK</sequence>
<dbReference type="EMBL" id="QRMS01000001">
    <property type="protein sequence ID" value="RHJ89022.1"/>
    <property type="molecule type" value="Genomic_DNA"/>
</dbReference>
<dbReference type="AlphaFoldDB" id="A0A415E5H1"/>
<comment type="caution">
    <text evidence="2">The sequence shown here is derived from an EMBL/GenBank/DDBJ whole genome shotgun (WGS) entry which is preliminary data.</text>
</comment>
<keyword evidence="3" id="KW-1185">Reference proteome</keyword>
<organism evidence="2 3">
    <name type="scientific">Emergencia timonensis</name>
    <dbReference type="NCBI Taxonomy" id="1776384"/>
    <lineage>
        <taxon>Bacteria</taxon>
        <taxon>Bacillati</taxon>
        <taxon>Bacillota</taxon>
        <taxon>Clostridia</taxon>
        <taxon>Peptostreptococcales</taxon>
        <taxon>Anaerovoracaceae</taxon>
        <taxon>Emergencia</taxon>
    </lineage>
</organism>
<dbReference type="PANTHER" id="PTHR43128:SF16">
    <property type="entry name" value="L-LACTATE DEHYDROGENASE"/>
    <property type="match status" value="1"/>
</dbReference>
<dbReference type="Proteomes" id="UP000284841">
    <property type="component" value="Unassembled WGS sequence"/>
</dbReference>
<feature type="domain" description="Lactate/malate dehydrogenase N-terminal" evidence="1">
    <location>
        <begin position="31"/>
        <end position="177"/>
    </location>
</feature>
<evidence type="ECO:0000259" key="1">
    <source>
        <dbReference type="Pfam" id="PF00056"/>
    </source>
</evidence>
<proteinExistence type="predicted"/>
<dbReference type="PANTHER" id="PTHR43128">
    <property type="entry name" value="L-2-HYDROXYCARBOXYLATE DEHYDROGENASE (NAD(P)(+))"/>
    <property type="match status" value="1"/>
</dbReference>
<evidence type="ECO:0000313" key="3">
    <source>
        <dbReference type="Proteomes" id="UP000284841"/>
    </source>
</evidence>
<dbReference type="GO" id="GO:0004459">
    <property type="term" value="F:L-lactate dehydrogenase (NAD+) activity"/>
    <property type="evidence" value="ECO:0007669"/>
    <property type="project" value="TreeGrafter"/>
</dbReference>
<dbReference type="Gene3D" id="3.40.50.720">
    <property type="entry name" value="NAD(P)-binding Rossmann-like Domain"/>
    <property type="match status" value="1"/>
</dbReference>
<gene>
    <name evidence="2" type="ORF">DW099_00135</name>
</gene>
<dbReference type="SUPFAM" id="SSF51735">
    <property type="entry name" value="NAD(P)-binding Rossmann-fold domains"/>
    <property type="match status" value="1"/>
</dbReference>